<proteinExistence type="predicted"/>
<dbReference type="Proteomes" id="UP001501442">
    <property type="component" value="Unassembled WGS sequence"/>
</dbReference>
<evidence type="ECO:0008006" key="4">
    <source>
        <dbReference type="Google" id="ProtNLM"/>
    </source>
</evidence>
<protein>
    <recommendedName>
        <fullName evidence="4">DUF397 domain-containing protein</fullName>
    </recommendedName>
</protein>
<feature type="compositionally biased region" description="Basic and acidic residues" evidence="1">
    <location>
        <begin position="63"/>
        <end position="75"/>
    </location>
</feature>
<accession>A0ABP8UCX5</accession>
<feature type="compositionally biased region" description="Polar residues" evidence="1">
    <location>
        <begin position="77"/>
        <end position="87"/>
    </location>
</feature>
<gene>
    <name evidence="2" type="ORF">GCM10023196_036920</name>
</gene>
<name>A0ABP8UCX5_9ACTN</name>
<keyword evidence="3" id="KW-1185">Reference proteome</keyword>
<organism evidence="2 3">
    <name type="scientific">Actinoallomurus vinaceus</name>
    <dbReference type="NCBI Taxonomy" id="1080074"/>
    <lineage>
        <taxon>Bacteria</taxon>
        <taxon>Bacillati</taxon>
        <taxon>Actinomycetota</taxon>
        <taxon>Actinomycetes</taxon>
        <taxon>Streptosporangiales</taxon>
        <taxon>Thermomonosporaceae</taxon>
        <taxon>Actinoallomurus</taxon>
    </lineage>
</organism>
<reference evidence="3" key="1">
    <citation type="journal article" date="2019" name="Int. J. Syst. Evol. Microbiol.">
        <title>The Global Catalogue of Microorganisms (GCM) 10K type strain sequencing project: providing services to taxonomists for standard genome sequencing and annotation.</title>
        <authorList>
            <consortium name="The Broad Institute Genomics Platform"/>
            <consortium name="The Broad Institute Genome Sequencing Center for Infectious Disease"/>
            <person name="Wu L."/>
            <person name="Ma J."/>
        </authorList>
    </citation>
    <scope>NUCLEOTIDE SEQUENCE [LARGE SCALE GENOMIC DNA]</scope>
    <source>
        <strain evidence="3">JCM 17939</strain>
    </source>
</reference>
<evidence type="ECO:0000313" key="3">
    <source>
        <dbReference type="Proteomes" id="UP001501442"/>
    </source>
</evidence>
<comment type="caution">
    <text evidence="2">The sequence shown here is derived from an EMBL/GenBank/DDBJ whole genome shotgun (WGS) entry which is preliminary data.</text>
</comment>
<dbReference type="RefSeq" id="WP_345432081.1">
    <property type="nucleotide sequence ID" value="NZ_BAABHK010000004.1"/>
</dbReference>
<evidence type="ECO:0000256" key="1">
    <source>
        <dbReference type="SAM" id="MobiDB-lite"/>
    </source>
</evidence>
<dbReference type="EMBL" id="BAABHK010000004">
    <property type="protein sequence ID" value="GAA4626878.1"/>
    <property type="molecule type" value="Genomic_DNA"/>
</dbReference>
<sequence>MPPTYVYTGTEERTYPAYLQVADDGTFQTLQGRPGSGPVCIRRAAGNEELPEIPADGQWLAVTEKKNQTPAKDTDPAGNQSNGSTDQAAARASKTRKAAS</sequence>
<feature type="region of interest" description="Disordered" evidence="1">
    <location>
        <begin position="62"/>
        <end position="100"/>
    </location>
</feature>
<evidence type="ECO:0000313" key="2">
    <source>
        <dbReference type="EMBL" id="GAA4626878.1"/>
    </source>
</evidence>